<name>A0ACB9ZT30_CATRO</name>
<proteinExistence type="predicted"/>
<protein>
    <submittedName>
        <fullName evidence="1">Uncharacterized protein</fullName>
    </submittedName>
</protein>
<dbReference type="Proteomes" id="UP001060085">
    <property type="component" value="Linkage Group LG08"/>
</dbReference>
<reference evidence="2" key="1">
    <citation type="journal article" date="2023" name="Nat. Plants">
        <title>Single-cell RNA sequencing provides a high-resolution roadmap for understanding the multicellular compartmentation of specialized metabolism.</title>
        <authorList>
            <person name="Sun S."/>
            <person name="Shen X."/>
            <person name="Li Y."/>
            <person name="Li Y."/>
            <person name="Wang S."/>
            <person name="Li R."/>
            <person name="Zhang H."/>
            <person name="Shen G."/>
            <person name="Guo B."/>
            <person name="Wei J."/>
            <person name="Xu J."/>
            <person name="St-Pierre B."/>
            <person name="Chen S."/>
            <person name="Sun C."/>
        </authorList>
    </citation>
    <scope>NUCLEOTIDE SEQUENCE [LARGE SCALE GENOMIC DNA]</scope>
</reference>
<dbReference type="EMBL" id="CM044708">
    <property type="protein sequence ID" value="KAI5650887.1"/>
    <property type="molecule type" value="Genomic_DNA"/>
</dbReference>
<gene>
    <name evidence="1" type="ORF">M9H77_36892</name>
</gene>
<keyword evidence="2" id="KW-1185">Reference proteome</keyword>
<sequence length="931" mass="102812">MGAEKHGSKSGGGGYVGGLLQLFDWNAKSRKKLFSSKSTIPEQSKQKKRYDGNLPMTRLALVGNIMDEDEMLAGSSVKGSSDYSCASSVTDDEFGVARAPGVVARLMGLDSMPTSNFPEPYSTPYYDYHSLQDAPYYRSRNLDSNSHYHLNHSGNLHEKMEAPVRNVSELKNPKISNRPIEKFQTEMLPPKSAKSIPITHHKLLSPIKSANFIPSENAAHIMEAAARIIGPGPQATTSKAKVPIVGSSSVPIKVRDFKEKVEAAHKPSRLGEASRRPGESNALKYLKGQSMNKSWNGSADTMSARVSSDAEECSSSTKGKGKSISLALQAKANVQKREGINPTGSRNLVAQKESNEVISTELFRSQSSTTQKSTQKKPSTAGTSNVLRQNNQKQNCLVDKGKLPSKQSTSNSQGRKPVNADSSVVRYKSSSKSAGSSKGVLRRSPNSEVVDGKREDSYSSTRNITRKKRSIDGSFHVEKPLNADKMWNNKSEKLIQSGVSTDREANKRKGTDVISFTFTAPMTRSVASPENCREVPEKSRAVSADYRNRGLDFNPADVNSSKFAFLGNNVIGGDALSTLLEQKLRELTRGVETSLNSAGSGGTSSSIFQDSRPGMDALSTTSSWDDYRTQDQMHTDEAFSQYGSGFSSTDLQGFIMKHKFQGMDPEMNKFRRNGSEAKKLLDCRLPSPESVLEHSRFGESCNSSDTADSISTGGSKQSSSVQAQEVFGVASSRKFHQLEADAELSDSASSFSTRTIVSKQLITIPSTDHGESTQWELEYVNEILGNVELMFKDFAMGRAREIINPHLFNQLESRKRVFDGHEYKLRRKVLFDCVTECMDNRCRRYAGGGYDYWIKGLSVVRSKERLAEEVYREILGWSCMGDSMVDELVDKDMSHKYGRWLDFEIEAFELGVLVENRILNHLLDEILADIL</sequence>
<comment type="caution">
    <text evidence="1">The sequence shown here is derived from an EMBL/GenBank/DDBJ whole genome shotgun (WGS) entry which is preliminary data.</text>
</comment>
<evidence type="ECO:0000313" key="1">
    <source>
        <dbReference type="EMBL" id="KAI5650887.1"/>
    </source>
</evidence>
<evidence type="ECO:0000313" key="2">
    <source>
        <dbReference type="Proteomes" id="UP001060085"/>
    </source>
</evidence>
<organism evidence="1 2">
    <name type="scientific">Catharanthus roseus</name>
    <name type="common">Madagascar periwinkle</name>
    <name type="synonym">Vinca rosea</name>
    <dbReference type="NCBI Taxonomy" id="4058"/>
    <lineage>
        <taxon>Eukaryota</taxon>
        <taxon>Viridiplantae</taxon>
        <taxon>Streptophyta</taxon>
        <taxon>Embryophyta</taxon>
        <taxon>Tracheophyta</taxon>
        <taxon>Spermatophyta</taxon>
        <taxon>Magnoliopsida</taxon>
        <taxon>eudicotyledons</taxon>
        <taxon>Gunneridae</taxon>
        <taxon>Pentapetalae</taxon>
        <taxon>asterids</taxon>
        <taxon>lamiids</taxon>
        <taxon>Gentianales</taxon>
        <taxon>Apocynaceae</taxon>
        <taxon>Rauvolfioideae</taxon>
        <taxon>Vinceae</taxon>
        <taxon>Catharanthinae</taxon>
        <taxon>Catharanthus</taxon>
    </lineage>
</organism>
<accession>A0ACB9ZT30</accession>